<gene>
    <name evidence="1" type="ORF">XELAEV_18032100mg</name>
</gene>
<evidence type="ECO:0000313" key="1">
    <source>
        <dbReference type="EMBL" id="OCT76896.1"/>
    </source>
</evidence>
<evidence type="ECO:0000313" key="2">
    <source>
        <dbReference type="Proteomes" id="UP000694892"/>
    </source>
</evidence>
<name>A0A974CQH2_XENLA</name>
<dbReference type="EMBL" id="CM004476">
    <property type="protein sequence ID" value="OCT76896.1"/>
    <property type="molecule type" value="Genomic_DNA"/>
</dbReference>
<dbReference type="Proteomes" id="UP000694892">
    <property type="component" value="Chromosome 6L"/>
</dbReference>
<accession>A0A974CQH2</accession>
<dbReference type="AlphaFoldDB" id="A0A974CQH2"/>
<sequence length="105" mass="11720">MGTSLHPPHLKNIFLTKPKDEQSMLKRDKIHDCPCGEHPPAPKAKALHAQHFPIPGALYKCWSDLQDFGVPTPLTMHQSIPMCFFGGPMGIFSIYVTGYKAMCKL</sequence>
<organism evidence="1 2">
    <name type="scientific">Xenopus laevis</name>
    <name type="common">African clawed frog</name>
    <dbReference type="NCBI Taxonomy" id="8355"/>
    <lineage>
        <taxon>Eukaryota</taxon>
        <taxon>Metazoa</taxon>
        <taxon>Chordata</taxon>
        <taxon>Craniata</taxon>
        <taxon>Vertebrata</taxon>
        <taxon>Euteleostomi</taxon>
        <taxon>Amphibia</taxon>
        <taxon>Batrachia</taxon>
        <taxon>Anura</taxon>
        <taxon>Pipoidea</taxon>
        <taxon>Pipidae</taxon>
        <taxon>Xenopodinae</taxon>
        <taxon>Xenopus</taxon>
        <taxon>Xenopus</taxon>
    </lineage>
</organism>
<proteinExistence type="predicted"/>
<protein>
    <submittedName>
        <fullName evidence="1">Uncharacterized protein</fullName>
    </submittedName>
</protein>
<reference evidence="2" key="1">
    <citation type="journal article" date="2016" name="Nature">
        <title>Genome evolution in the allotetraploid frog Xenopus laevis.</title>
        <authorList>
            <person name="Session A.M."/>
            <person name="Uno Y."/>
            <person name="Kwon T."/>
            <person name="Chapman J.A."/>
            <person name="Toyoda A."/>
            <person name="Takahashi S."/>
            <person name="Fukui A."/>
            <person name="Hikosaka A."/>
            <person name="Suzuki A."/>
            <person name="Kondo M."/>
            <person name="van Heeringen S.J."/>
            <person name="Quigley I."/>
            <person name="Heinz S."/>
            <person name="Ogino H."/>
            <person name="Ochi H."/>
            <person name="Hellsten U."/>
            <person name="Lyons J.B."/>
            <person name="Simakov O."/>
            <person name="Putnam N."/>
            <person name="Stites J."/>
            <person name="Kuroki Y."/>
            <person name="Tanaka T."/>
            <person name="Michiue T."/>
            <person name="Watanabe M."/>
            <person name="Bogdanovic O."/>
            <person name="Lister R."/>
            <person name="Georgiou G."/>
            <person name="Paranjpe S.S."/>
            <person name="van Kruijsbergen I."/>
            <person name="Shu S."/>
            <person name="Carlson J."/>
            <person name="Kinoshita T."/>
            <person name="Ohta Y."/>
            <person name="Mawaribuchi S."/>
            <person name="Jenkins J."/>
            <person name="Grimwood J."/>
            <person name="Schmutz J."/>
            <person name="Mitros T."/>
            <person name="Mozaffari S.V."/>
            <person name="Suzuki Y."/>
            <person name="Haramoto Y."/>
            <person name="Yamamoto T.S."/>
            <person name="Takagi C."/>
            <person name="Heald R."/>
            <person name="Miller K."/>
            <person name="Haudenschild C."/>
            <person name="Kitzman J."/>
            <person name="Nakayama T."/>
            <person name="Izutsu Y."/>
            <person name="Robert J."/>
            <person name="Fortriede J."/>
            <person name="Burns K."/>
            <person name="Lotay V."/>
            <person name="Karimi K."/>
            <person name="Yasuoka Y."/>
            <person name="Dichmann D.S."/>
            <person name="Flajnik M.F."/>
            <person name="Houston D.W."/>
            <person name="Shendure J."/>
            <person name="DuPasquier L."/>
            <person name="Vize P.D."/>
            <person name="Zorn A.M."/>
            <person name="Ito M."/>
            <person name="Marcotte E.M."/>
            <person name="Wallingford J.B."/>
            <person name="Ito Y."/>
            <person name="Asashima M."/>
            <person name="Ueno N."/>
            <person name="Matsuda Y."/>
            <person name="Veenstra G.J."/>
            <person name="Fujiyama A."/>
            <person name="Harland R.M."/>
            <person name="Taira M."/>
            <person name="Rokhsar D.S."/>
        </authorList>
    </citation>
    <scope>NUCLEOTIDE SEQUENCE [LARGE SCALE GENOMIC DNA]</scope>
    <source>
        <strain evidence="2">J</strain>
    </source>
</reference>